<evidence type="ECO:0000259" key="12">
    <source>
        <dbReference type="Pfam" id="PF06807"/>
    </source>
</evidence>
<dbReference type="InterPro" id="IPR032319">
    <property type="entry name" value="CLP1_P"/>
</dbReference>
<evidence type="ECO:0000256" key="3">
    <source>
        <dbReference type="ARBA" id="ARBA00018706"/>
    </source>
</evidence>
<sequence>MSIPGLGQLAAPQPANASQTRTIRLQPFWEWRFEVSFGTDLTFKLLSGTAEKDGTELALHHLYTFSGTKSKILTLQGCEFEIEGSSPAAEFLAEYHQPQDNPANAYLNLHFQLTAMRQRAAAERREGPRIAVCGAPTAGKTTLCRTLASYATRVGAQPIVVNTDPKEGMLSLPGTLSAAVVGSVLDVEAVDGWGTTPTSGPSQVPVKLPLVYYYGHARAEEDPRKYKQLVSKMAATVTSRFAQDPEAKSAGMIIDTFGISEKSTSGLDLFAHVVEELSANIILVLGSASLNAEVQKRFASEKTSLGEPYSIVLLDKSEGVAERDEGFMQQVCEASIKEYFFGTVGRTLSPATQQVDFDSLTIYRLGDNSTYGGADDGLTRVDSSQLMAHWTLPVVYASVRDSPETIRTSNIMGYVYVADIDKEKRKLRILAPVGGRLGDRPLLMGKWPEPCLKQPAVAMSAMMTEPKQGSRDERESDRETLMSREQRKPSFFSPKVLGAGRSWCNVMGEKKCMRFDAATRDAAWPVQAGPSMMHPTIPIPSTAALGKVLQTEAAQEARKAKRHGDVPATFEGRNDDPDEANEDAEGRTPLTTHHKRSPGPRKAERPIGLFPELPNLRSDGGAGWGGARKEGSHLTGRNLVPIPEVRTIYDSLEADVVEVHHLHPTNWESDPEEEIFPLSTLDYLSGQIWCNYVLFFKLPSATTDSQSELITVLKAGLERTLSQVRQLPGVLTKHPSGSGLCWHKKREDAVEFHVQWLDNIAATGKNKKYPTFADLERQHFSSKALGDPKTWSVHPFKGGQCPESHWTSRPKAAAYKATFIPGGMVFMMHHHHFSGDIMAWSGQLHQLAENCNAIWTARGTGSAPKFPAWDPACLDFSLTTKPDLPESQQVDGPSAAPERNAAYRPSKRLLFHLPKSKMAKLKKLAAPPDEDGEEGRWISSYDAYTAHIWRVLSKHKAALYEPDLKEALIWGEAVNMRPRFRDPVVPARIQSNFMSVAVNFQSVVPTMSSEEVISSAPFWKLAWYIRQLTNTVTQDYVNAMLASLAPIRDKTTLFIRGDAFHPMTTLFTDWRDTRPCEADFGFGAPYAFRWLFESVQTGMFVTYPARVNGAPAGADEGTEFSLPVEREVAAALLADPEWSEYFEYRGVENDVDDVEGPQETEKEEEEEAVAEVVRDRLSKVERDTVVVVRGVAARCRNASVRVRDVCGWLVTVFRRVMTKGL</sequence>
<dbReference type="GO" id="GO:0005524">
    <property type="term" value="F:ATP binding"/>
    <property type="evidence" value="ECO:0007669"/>
    <property type="project" value="UniProtKB-UniRule"/>
</dbReference>
<proteinExistence type="inferred from homology"/>
<evidence type="ECO:0000259" key="15">
    <source>
        <dbReference type="Pfam" id="PF22664"/>
    </source>
</evidence>
<comment type="similarity">
    <text evidence="10">Belongs to the Clp1 family. Clp1 subfamily.</text>
</comment>
<keyword evidence="7 10" id="KW-0547">Nucleotide-binding</keyword>
<evidence type="ECO:0000256" key="8">
    <source>
        <dbReference type="ARBA" id="ARBA00022840"/>
    </source>
</evidence>
<dbReference type="Gene3D" id="3.30.559.10">
    <property type="entry name" value="Chloramphenicol acetyltransferase-like domain"/>
    <property type="match status" value="2"/>
</dbReference>
<protein>
    <recommendedName>
        <fullName evidence="4">Polynucleotide 5'-hydroxyl-kinase GRC3</fullName>
    </recommendedName>
    <alternativeName>
        <fullName evidence="3">Polynucleotide 5'-hydroxyl-kinase grc3</fullName>
    </alternativeName>
</protein>
<evidence type="ECO:0000259" key="14">
    <source>
        <dbReference type="Pfam" id="PF16575"/>
    </source>
</evidence>
<keyword evidence="5 10" id="KW-0507">mRNA processing</keyword>
<comment type="subcellular location">
    <subcellularLocation>
        <location evidence="2 10">Nucleus</location>
    </subcellularLocation>
</comment>
<evidence type="ECO:0000313" key="16">
    <source>
        <dbReference type="EMBL" id="KAK1855898.1"/>
    </source>
</evidence>
<feature type="compositionally biased region" description="Basic and acidic residues" evidence="11">
    <location>
        <begin position="468"/>
        <end position="486"/>
    </location>
</feature>
<dbReference type="GO" id="GO:0031124">
    <property type="term" value="P:mRNA 3'-end processing"/>
    <property type="evidence" value="ECO:0007669"/>
    <property type="project" value="UniProtKB-UniRule"/>
</dbReference>
<evidence type="ECO:0000256" key="11">
    <source>
        <dbReference type="SAM" id="MobiDB-lite"/>
    </source>
</evidence>
<organism evidence="16 17">
    <name type="scientific">Colletotrichum chrysophilum</name>
    <dbReference type="NCBI Taxonomy" id="1836956"/>
    <lineage>
        <taxon>Eukaryota</taxon>
        <taxon>Fungi</taxon>
        <taxon>Dikarya</taxon>
        <taxon>Ascomycota</taxon>
        <taxon>Pezizomycotina</taxon>
        <taxon>Sordariomycetes</taxon>
        <taxon>Hypocreomycetidae</taxon>
        <taxon>Glomerellales</taxon>
        <taxon>Glomerellaceae</taxon>
        <taxon>Colletotrichum</taxon>
        <taxon>Colletotrichum gloeosporioides species complex</taxon>
    </lineage>
</organism>
<keyword evidence="17" id="KW-1185">Reference proteome</keyword>
<dbReference type="Gene3D" id="2.60.120.1030">
    <property type="entry name" value="Clp1, DNA binding domain"/>
    <property type="match status" value="1"/>
</dbReference>
<dbReference type="InterPro" id="IPR010655">
    <property type="entry name" value="Clp1_C"/>
</dbReference>
<feature type="domain" description="Clp1 C-terminal" evidence="12">
    <location>
        <begin position="348"/>
        <end position="449"/>
    </location>
</feature>
<feature type="binding site" evidence="10">
    <location>
        <begin position="137"/>
        <end position="142"/>
    </location>
    <ligand>
        <name>ATP</name>
        <dbReference type="ChEBI" id="CHEBI:30616"/>
    </ligand>
</feature>
<dbReference type="Pfam" id="PF06807">
    <property type="entry name" value="Clp1"/>
    <property type="match status" value="1"/>
</dbReference>
<keyword evidence="9 10" id="KW-0539">Nucleus</keyword>
<feature type="domain" description="Clp1 P-loop" evidence="14">
    <location>
        <begin position="134"/>
        <end position="341"/>
    </location>
</feature>
<feature type="region of interest" description="Disordered" evidence="11">
    <location>
        <begin position="551"/>
        <end position="635"/>
    </location>
</feature>
<dbReference type="HAMAP" id="MF_03035">
    <property type="entry name" value="Clp1"/>
    <property type="match status" value="1"/>
</dbReference>
<dbReference type="InterPro" id="IPR027417">
    <property type="entry name" value="P-loop_NTPase"/>
</dbReference>
<evidence type="ECO:0000256" key="9">
    <source>
        <dbReference type="ARBA" id="ARBA00023242"/>
    </source>
</evidence>
<dbReference type="Gene3D" id="2.40.30.330">
    <property type="entry name" value="Pre-mRNA cleavage complex subunit Clp1, C-terminal domain"/>
    <property type="match status" value="1"/>
</dbReference>
<dbReference type="EMBL" id="JAQOWY010000015">
    <property type="protein sequence ID" value="KAK1855898.1"/>
    <property type="molecule type" value="Genomic_DNA"/>
</dbReference>
<evidence type="ECO:0000256" key="4">
    <source>
        <dbReference type="ARBA" id="ARBA00019824"/>
    </source>
</evidence>
<dbReference type="Pfam" id="PF22664">
    <property type="entry name" value="TRI-like_N"/>
    <property type="match status" value="1"/>
</dbReference>
<evidence type="ECO:0000313" key="17">
    <source>
        <dbReference type="Proteomes" id="UP001243330"/>
    </source>
</evidence>
<comment type="subunit">
    <text evidence="10">Component of a pre-mRNA cleavage factor complex. Interacts directly with PCF11.</text>
</comment>
<name>A0AAD9AXK8_9PEZI</name>
<dbReference type="AlphaFoldDB" id="A0AAD9AXK8"/>
<dbReference type="Pfam" id="PF16575">
    <property type="entry name" value="CLP1_P"/>
    <property type="match status" value="1"/>
</dbReference>
<dbReference type="InterPro" id="IPR028606">
    <property type="entry name" value="Clp1"/>
</dbReference>
<evidence type="ECO:0000256" key="10">
    <source>
        <dbReference type="HAMAP-Rule" id="MF_03035"/>
    </source>
</evidence>
<dbReference type="InterPro" id="IPR038238">
    <property type="entry name" value="Clp1_C_sf"/>
</dbReference>
<dbReference type="InterPro" id="IPR045116">
    <property type="entry name" value="Clp1/Grc3"/>
</dbReference>
<dbReference type="GO" id="GO:0051731">
    <property type="term" value="F:polynucleotide 5'-hydroxyl-kinase activity"/>
    <property type="evidence" value="ECO:0007669"/>
    <property type="project" value="InterPro"/>
</dbReference>
<evidence type="ECO:0000256" key="2">
    <source>
        <dbReference type="ARBA" id="ARBA00004123"/>
    </source>
</evidence>
<feature type="region of interest" description="Disordered" evidence="11">
    <location>
        <begin position="463"/>
        <end position="486"/>
    </location>
</feature>
<dbReference type="InterPro" id="IPR054710">
    <property type="entry name" value="Tri101-like_N"/>
</dbReference>
<dbReference type="Proteomes" id="UP001243330">
    <property type="component" value="Unassembled WGS sequence"/>
</dbReference>
<evidence type="ECO:0000256" key="7">
    <source>
        <dbReference type="ARBA" id="ARBA00022741"/>
    </source>
</evidence>
<reference evidence="16" key="1">
    <citation type="submission" date="2023-01" db="EMBL/GenBank/DDBJ databases">
        <title>Colletotrichum chrysophilum M932 genome sequence.</title>
        <authorList>
            <person name="Baroncelli R."/>
        </authorList>
    </citation>
    <scope>NUCLEOTIDE SEQUENCE</scope>
    <source>
        <strain evidence="16">M932</strain>
    </source>
</reference>
<evidence type="ECO:0000256" key="5">
    <source>
        <dbReference type="ARBA" id="ARBA00022664"/>
    </source>
</evidence>
<dbReference type="GO" id="GO:0006388">
    <property type="term" value="P:tRNA splicing, via endonucleolytic cleavage and ligation"/>
    <property type="evidence" value="ECO:0007669"/>
    <property type="project" value="TreeGrafter"/>
</dbReference>
<gene>
    <name evidence="10" type="primary">CLP1</name>
    <name evidence="16" type="ORF">CCHR01_01448</name>
</gene>
<dbReference type="GO" id="GO:0005849">
    <property type="term" value="C:mRNA cleavage factor complex"/>
    <property type="evidence" value="ECO:0007669"/>
    <property type="project" value="UniProtKB-UniRule"/>
</dbReference>
<comment type="caution">
    <text evidence="16">The sequence shown here is derived from an EMBL/GenBank/DDBJ whole genome shotgun (WGS) entry which is preliminary data.</text>
</comment>
<feature type="domain" description="Trichothecene 3-O-acetyltransferase-like N-terminal" evidence="15">
    <location>
        <begin position="692"/>
        <end position="851"/>
    </location>
</feature>
<comment type="function">
    <text evidence="1">Polynucleotide 5'-kinase involved in rRNA processing.</text>
</comment>
<keyword evidence="6 16" id="KW-0808">Transferase</keyword>
<accession>A0AAD9AXK8</accession>
<keyword evidence="8 10" id="KW-0067">ATP-binding</keyword>
<dbReference type="Gene3D" id="3.40.50.300">
    <property type="entry name" value="P-loop containing nucleotide triphosphate hydrolases"/>
    <property type="match status" value="1"/>
</dbReference>
<evidence type="ECO:0000256" key="1">
    <source>
        <dbReference type="ARBA" id="ARBA00003798"/>
    </source>
</evidence>
<evidence type="ECO:0000256" key="6">
    <source>
        <dbReference type="ARBA" id="ARBA00022679"/>
    </source>
</evidence>
<evidence type="ECO:0000259" key="13">
    <source>
        <dbReference type="Pfam" id="PF16573"/>
    </source>
</evidence>
<dbReference type="Pfam" id="PF16573">
    <property type="entry name" value="CLP1_N"/>
    <property type="match status" value="1"/>
</dbReference>
<dbReference type="PANTHER" id="PTHR12755">
    <property type="entry name" value="CLEAVAGE/POLYADENYLATION FACTOR IA SUBUNIT CLP1P"/>
    <property type="match status" value="1"/>
</dbReference>
<feature type="domain" description="Clp1 N-terminal" evidence="13">
    <location>
        <begin position="25"/>
        <end position="120"/>
    </location>
</feature>
<dbReference type="SUPFAM" id="SSF52540">
    <property type="entry name" value="P-loop containing nucleoside triphosphate hydrolases"/>
    <property type="match status" value="1"/>
</dbReference>
<dbReference type="InterPro" id="IPR032324">
    <property type="entry name" value="Clp1_N"/>
</dbReference>
<feature type="binding site" evidence="10">
    <location>
        <position position="69"/>
    </location>
    <ligand>
        <name>ATP</name>
        <dbReference type="ChEBI" id="CHEBI:30616"/>
    </ligand>
</feature>
<dbReference type="PANTHER" id="PTHR12755:SF6">
    <property type="entry name" value="POLYRIBONUCLEOTIDE 5'-HYDROXYL-KINASE CLP1"/>
    <property type="match status" value="1"/>
</dbReference>
<comment type="function">
    <text evidence="10">Required for endonucleolytic cleavage during polyadenylation-dependent pre-mRNA 3'-end formation.</text>
</comment>
<dbReference type="InterPro" id="IPR023213">
    <property type="entry name" value="CAT-like_dom_sf"/>
</dbReference>
<dbReference type="Pfam" id="PF02458">
    <property type="entry name" value="Transferase"/>
    <property type="match status" value="1"/>
</dbReference>
<feature type="binding site" evidence="10">
    <location>
        <position position="30"/>
    </location>
    <ligand>
        <name>ATP</name>
        <dbReference type="ChEBI" id="CHEBI:30616"/>
    </ligand>
</feature>
<dbReference type="InterPro" id="IPR038239">
    <property type="entry name" value="Clp1_N_sf"/>
</dbReference>